<gene>
    <name evidence="2" type="ORF">PR001_g19732</name>
</gene>
<protein>
    <submittedName>
        <fullName evidence="2">Uncharacterized protein</fullName>
    </submittedName>
</protein>
<feature type="signal peptide" evidence="1">
    <location>
        <begin position="1"/>
        <end position="18"/>
    </location>
</feature>
<evidence type="ECO:0000313" key="2">
    <source>
        <dbReference type="EMBL" id="KAE8996885.1"/>
    </source>
</evidence>
<proteinExistence type="predicted"/>
<dbReference type="EMBL" id="QXFV01001868">
    <property type="protein sequence ID" value="KAE8996885.1"/>
    <property type="molecule type" value="Genomic_DNA"/>
</dbReference>
<evidence type="ECO:0000313" key="3">
    <source>
        <dbReference type="Proteomes" id="UP000429607"/>
    </source>
</evidence>
<keyword evidence="1" id="KW-0732">Signal</keyword>
<dbReference type="AlphaFoldDB" id="A0A6A3JWQ4"/>
<accession>A0A6A3JWQ4</accession>
<organism evidence="2 3">
    <name type="scientific">Phytophthora rubi</name>
    <dbReference type="NCBI Taxonomy" id="129364"/>
    <lineage>
        <taxon>Eukaryota</taxon>
        <taxon>Sar</taxon>
        <taxon>Stramenopiles</taxon>
        <taxon>Oomycota</taxon>
        <taxon>Peronosporomycetes</taxon>
        <taxon>Peronosporales</taxon>
        <taxon>Peronosporaceae</taxon>
        <taxon>Phytophthora</taxon>
    </lineage>
</organism>
<evidence type="ECO:0000256" key="1">
    <source>
        <dbReference type="SAM" id="SignalP"/>
    </source>
</evidence>
<reference evidence="2 3" key="1">
    <citation type="submission" date="2018-09" db="EMBL/GenBank/DDBJ databases">
        <title>Genomic investigation of the strawberry pathogen Phytophthora fragariae indicates pathogenicity is determined by transcriptional variation in three key races.</title>
        <authorList>
            <person name="Adams T.M."/>
            <person name="Armitage A.D."/>
            <person name="Sobczyk M.K."/>
            <person name="Bates H.J."/>
            <person name="Dunwell J.M."/>
            <person name="Nellist C.F."/>
            <person name="Harrison R.J."/>
        </authorList>
    </citation>
    <scope>NUCLEOTIDE SEQUENCE [LARGE SCALE GENOMIC DNA]</scope>
    <source>
        <strain evidence="2 3">SCRP249</strain>
    </source>
</reference>
<comment type="caution">
    <text evidence="2">The sequence shown here is derived from an EMBL/GenBank/DDBJ whole genome shotgun (WGS) entry which is preliminary data.</text>
</comment>
<name>A0A6A3JWQ4_9STRA</name>
<feature type="chain" id="PRO_5025460769" evidence="1">
    <location>
        <begin position="19"/>
        <end position="72"/>
    </location>
</feature>
<sequence length="72" mass="8257">MYTHCSTLFELLMSFTRACVHIIPFITHNMYFCRYSSLYKVEVHDNRGGTHLGVGVMCACPTETIIHDTKIT</sequence>
<dbReference type="Proteomes" id="UP000429607">
    <property type="component" value="Unassembled WGS sequence"/>
</dbReference>